<feature type="binding site" evidence="10">
    <location>
        <position position="367"/>
    </location>
    <ligand>
        <name>thiamine diphosphate</name>
        <dbReference type="ChEBI" id="CHEBI:58937"/>
    </ligand>
</feature>
<dbReference type="InterPro" id="IPR029061">
    <property type="entry name" value="THDP-binding"/>
</dbReference>
<evidence type="ECO:0000256" key="10">
    <source>
        <dbReference type="HAMAP-Rule" id="MF_00315"/>
    </source>
</evidence>
<keyword evidence="13" id="KW-1185">Reference proteome</keyword>
<keyword evidence="9 10" id="KW-0414">Isoprene biosynthesis</keyword>
<protein>
    <recommendedName>
        <fullName evidence="10">1-deoxy-D-xylulose-5-phosphate synthase</fullName>
        <ecNumber evidence="10">2.2.1.7</ecNumber>
    </recommendedName>
    <alternativeName>
        <fullName evidence="10">1-deoxyxylulose-5-phosphate synthase</fullName>
        <shortName evidence="10">DXP synthase</shortName>
        <shortName evidence="10">DXPS</shortName>
    </alternativeName>
</protein>
<evidence type="ECO:0000256" key="8">
    <source>
        <dbReference type="ARBA" id="ARBA00023052"/>
    </source>
</evidence>
<dbReference type="PROSITE" id="PS00802">
    <property type="entry name" value="TRANSKETOLASE_2"/>
    <property type="match status" value="1"/>
</dbReference>
<evidence type="ECO:0000256" key="9">
    <source>
        <dbReference type="ARBA" id="ARBA00023229"/>
    </source>
</evidence>
<comment type="cofactor">
    <cofactor evidence="10">
        <name>Mg(2+)</name>
        <dbReference type="ChEBI" id="CHEBI:18420"/>
    </cofactor>
    <text evidence="10">Binds 1 Mg(2+) ion per subunit.</text>
</comment>
<comment type="catalytic activity">
    <reaction evidence="10">
        <text>D-glyceraldehyde 3-phosphate + pyruvate + H(+) = 1-deoxy-D-xylulose 5-phosphate + CO2</text>
        <dbReference type="Rhea" id="RHEA:12605"/>
        <dbReference type="ChEBI" id="CHEBI:15361"/>
        <dbReference type="ChEBI" id="CHEBI:15378"/>
        <dbReference type="ChEBI" id="CHEBI:16526"/>
        <dbReference type="ChEBI" id="CHEBI:57792"/>
        <dbReference type="ChEBI" id="CHEBI:59776"/>
        <dbReference type="EC" id="2.2.1.7"/>
    </reaction>
</comment>
<comment type="cofactor">
    <cofactor evidence="10">
        <name>thiamine diphosphate</name>
        <dbReference type="ChEBI" id="CHEBI:58937"/>
    </cofactor>
    <text evidence="10">Binds 1 thiamine pyrophosphate per subunit.</text>
</comment>
<evidence type="ECO:0000256" key="7">
    <source>
        <dbReference type="ARBA" id="ARBA00022977"/>
    </source>
</evidence>
<gene>
    <name evidence="10 12" type="primary">dxs</name>
    <name evidence="12" type="ORF">ACEG43_26135</name>
</gene>
<keyword evidence="5 10" id="KW-0479">Metal-binding</keyword>
<comment type="caution">
    <text evidence="12">The sequence shown here is derived from an EMBL/GenBank/DDBJ whole genome shotgun (WGS) entry which is preliminary data.</text>
</comment>
<name>A0ABV4SQV5_9ACTN</name>
<dbReference type="Pfam" id="PF13292">
    <property type="entry name" value="DXP_synthase_N"/>
    <property type="match status" value="1"/>
</dbReference>
<dbReference type="CDD" id="cd02007">
    <property type="entry name" value="TPP_DXS"/>
    <property type="match status" value="1"/>
</dbReference>
<sequence length="637" mass="67864">MTILESIRGPRDLKALGEEQLDELAAEIREFLIHAVARTGGHLGPNLGVVELSMALHRVFESPVDRILWDTGHQSYVHKMLTGRQDFSKLRGKGGLSGYPSREESEHDVIENSHASTALGWADGLAKANQVLGERGHVVAVIGDGALTGGMAWEALNNIAAARDRPLIIVVNDNERSYAPTIGGLANHLATLRTTDSYEKVLAWGKDVLLRTPVIGHTVYESLHGAKKGFKDAFAPQGMFEDLGLKYVGPIDGHDLGAVESALRRAKRFHGPVVVHCLTEKGRGYEPALADEADRFHTVGVMDPLTCEPLAPSNGPSWTSVFGDEIARIGRERDDVVAITAAMLHPVGLTKFAQEFPGRVWDVGIAEQHAAVSAAGLATGGLHPVVAVYATFLNRAFDQLLMDVALHNCGVTFVLDRAGVTGVDGASHNGMWDMSVLQVVPGLRIAAPRDAEQLRAQLREAVTVDDAPTLIRFPKESVGPEIPAVDRIGGLDVLHRADAPDVLLVSVGVMAPVCLQVAELLEARGINCTVVDPRWVKPVDPDLAPLAARHRLVAVVEDNSKAAGVGSAVALALGEAEVDVPVRRFGIPDQFLAHAKRGEVLADIGLTPVEIAGRIGTSMALKAETAALGAGKESDDV</sequence>
<feature type="binding site" evidence="10">
    <location>
        <position position="174"/>
    </location>
    <ligand>
        <name>Mg(2+)</name>
        <dbReference type="ChEBI" id="CHEBI:18420"/>
    </ligand>
</feature>
<evidence type="ECO:0000313" key="12">
    <source>
        <dbReference type="EMBL" id="MFA3839611.1"/>
    </source>
</evidence>
<evidence type="ECO:0000256" key="5">
    <source>
        <dbReference type="ARBA" id="ARBA00022723"/>
    </source>
</evidence>
<dbReference type="NCBIfam" id="TIGR00204">
    <property type="entry name" value="dxs"/>
    <property type="match status" value="1"/>
</dbReference>
<proteinExistence type="inferred from homology"/>
<keyword evidence="6 10" id="KW-0460">Magnesium</keyword>
<evidence type="ECO:0000256" key="3">
    <source>
        <dbReference type="ARBA" id="ARBA00011738"/>
    </source>
</evidence>
<dbReference type="PANTHER" id="PTHR43322">
    <property type="entry name" value="1-D-DEOXYXYLULOSE 5-PHOSPHATE SYNTHASE-RELATED"/>
    <property type="match status" value="1"/>
</dbReference>
<comment type="function">
    <text evidence="10">Catalyzes the acyloin condensation reaction between C atoms 2 and 3 of pyruvate and glyceraldehyde 3-phosphate to yield 1-deoxy-D-xylulose-5-phosphate (DXP).</text>
</comment>
<dbReference type="PROSITE" id="PS00801">
    <property type="entry name" value="TRANSKETOLASE_1"/>
    <property type="match status" value="1"/>
</dbReference>
<dbReference type="CDD" id="cd07033">
    <property type="entry name" value="TPP_PYR_DXS_TK_like"/>
    <property type="match status" value="1"/>
</dbReference>
<feature type="domain" description="Transketolase-like pyrimidine-binding" evidence="11">
    <location>
        <begin position="316"/>
        <end position="480"/>
    </location>
</feature>
<comment type="subunit">
    <text evidence="3 10">Homodimer.</text>
</comment>
<evidence type="ECO:0000259" key="11">
    <source>
        <dbReference type="SMART" id="SM00861"/>
    </source>
</evidence>
<dbReference type="InterPro" id="IPR049557">
    <property type="entry name" value="Transketolase_CS"/>
</dbReference>
<evidence type="ECO:0000256" key="4">
    <source>
        <dbReference type="ARBA" id="ARBA00022679"/>
    </source>
</evidence>
<feature type="binding site" evidence="10">
    <location>
        <position position="285"/>
    </location>
    <ligand>
        <name>thiamine diphosphate</name>
        <dbReference type="ChEBI" id="CHEBI:58937"/>
    </ligand>
</feature>
<dbReference type="NCBIfam" id="NF003933">
    <property type="entry name" value="PRK05444.2-2"/>
    <property type="match status" value="1"/>
</dbReference>
<feature type="binding site" evidence="10">
    <location>
        <position position="174"/>
    </location>
    <ligand>
        <name>thiamine diphosphate</name>
        <dbReference type="ChEBI" id="CHEBI:58937"/>
    </ligand>
</feature>
<dbReference type="InterPro" id="IPR020826">
    <property type="entry name" value="Transketolase_BS"/>
</dbReference>
<keyword evidence="8 10" id="KW-0786">Thiamine pyrophosphate</keyword>
<dbReference type="EMBL" id="JBGOSP010000013">
    <property type="protein sequence ID" value="MFA3839611.1"/>
    <property type="molecule type" value="Genomic_DNA"/>
</dbReference>
<dbReference type="PANTHER" id="PTHR43322:SF5">
    <property type="entry name" value="1-DEOXY-D-XYLULOSE-5-PHOSPHATE SYNTHASE, CHLOROPLASTIC"/>
    <property type="match status" value="1"/>
</dbReference>
<dbReference type="InterPro" id="IPR005477">
    <property type="entry name" value="Dxylulose-5-P_synthase"/>
</dbReference>
<keyword evidence="4 10" id="KW-0808">Transferase</keyword>
<reference evidence="12 13" key="1">
    <citation type="submission" date="2024-08" db="EMBL/GenBank/DDBJ databases">
        <title>Genome sequence of Streptomyces aureus CACIA-1.46HGO.</title>
        <authorList>
            <person name="Evangelista-Martinez Z."/>
        </authorList>
    </citation>
    <scope>NUCLEOTIDE SEQUENCE [LARGE SCALE GENOMIC DNA]</scope>
    <source>
        <strain evidence="12 13">CACIA-1.46HGO</strain>
    </source>
</reference>
<dbReference type="InterPro" id="IPR033248">
    <property type="entry name" value="Transketolase_C"/>
</dbReference>
<dbReference type="Gene3D" id="3.40.50.970">
    <property type="match status" value="2"/>
</dbReference>
<feature type="binding site" evidence="10">
    <location>
        <position position="73"/>
    </location>
    <ligand>
        <name>thiamine diphosphate</name>
        <dbReference type="ChEBI" id="CHEBI:58937"/>
    </ligand>
</feature>
<dbReference type="Pfam" id="PF02779">
    <property type="entry name" value="Transket_pyr"/>
    <property type="match status" value="1"/>
</dbReference>
<dbReference type="HAMAP" id="MF_00315">
    <property type="entry name" value="DXP_synth"/>
    <property type="match status" value="1"/>
</dbReference>
<feature type="binding site" evidence="10">
    <location>
        <begin position="113"/>
        <end position="115"/>
    </location>
    <ligand>
        <name>thiamine diphosphate</name>
        <dbReference type="ChEBI" id="CHEBI:58937"/>
    </ligand>
</feature>
<dbReference type="Pfam" id="PF02780">
    <property type="entry name" value="Transketolase_C"/>
    <property type="match status" value="1"/>
</dbReference>
<organism evidence="12 13">
    <name type="scientific">Streptomyces aureus</name>
    <dbReference type="NCBI Taxonomy" id="193461"/>
    <lineage>
        <taxon>Bacteria</taxon>
        <taxon>Bacillati</taxon>
        <taxon>Actinomycetota</taxon>
        <taxon>Actinomycetes</taxon>
        <taxon>Kitasatosporales</taxon>
        <taxon>Streptomycetaceae</taxon>
        <taxon>Streptomyces</taxon>
    </lineage>
</organism>
<evidence type="ECO:0000313" key="13">
    <source>
        <dbReference type="Proteomes" id="UP001571476"/>
    </source>
</evidence>
<evidence type="ECO:0000256" key="2">
    <source>
        <dbReference type="ARBA" id="ARBA00011081"/>
    </source>
</evidence>
<dbReference type="Gene3D" id="3.40.50.920">
    <property type="match status" value="1"/>
</dbReference>
<dbReference type="SMART" id="SM00861">
    <property type="entry name" value="Transket_pyr"/>
    <property type="match status" value="1"/>
</dbReference>
<accession>A0ABV4SQV5</accession>
<keyword evidence="7 10" id="KW-0784">Thiamine biosynthesis</keyword>
<dbReference type="SUPFAM" id="SSF52518">
    <property type="entry name" value="Thiamin diphosphate-binding fold (THDP-binding)"/>
    <property type="match status" value="2"/>
</dbReference>
<comment type="pathway">
    <text evidence="1 10">Metabolic intermediate biosynthesis; 1-deoxy-D-xylulose 5-phosphate biosynthesis; 1-deoxy-D-xylulose 5-phosphate from D-glyceraldehyde 3-phosphate and pyruvate: step 1/1.</text>
</comment>
<dbReference type="InterPro" id="IPR009014">
    <property type="entry name" value="Transketo_C/PFOR_II"/>
</dbReference>
<dbReference type="SUPFAM" id="SSF52922">
    <property type="entry name" value="TK C-terminal domain-like"/>
    <property type="match status" value="1"/>
</dbReference>
<evidence type="ECO:0000256" key="1">
    <source>
        <dbReference type="ARBA" id="ARBA00004980"/>
    </source>
</evidence>
<comment type="similarity">
    <text evidence="2 10">Belongs to the transketolase family. DXPS subfamily.</text>
</comment>
<evidence type="ECO:0000256" key="6">
    <source>
        <dbReference type="ARBA" id="ARBA00022842"/>
    </source>
</evidence>
<feature type="binding site" evidence="10">
    <location>
        <begin position="145"/>
        <end position="146"/>
    </location>
    <ligand>
        <name>thiamine diphosphate</name>
        <dbReference type="ChEBI" id="CHEBI:58937"/>
    </ligand>
</feature>
<feature type="binding site" evidence="10">
    <location>
        <position position="144"/>
    </location>
    <ligand>
        <name>Mg(2+)</name>
        <dbReference type="ChEBI" id="CHEBI:18420"/>
    </ligand>
</feature>
<dbReference type="GO" id="GO:0008661">
    <property type="term" value="F:1-deoxy-D-xylulose-5-phosphate synthase activity"/>
    <property type="evidence" value="ECO:0007669"/>
    <property type="project" value="UniProtKB-EC"/>
</dbReference>
<dbReference type="InterPro" id="IPR005475">
    <property type="entry name" value="Transketolase-like_Pyr-bd"/>
</dbReference>
<dbReference type="Proteomes" id="UP001571476">
    <property type="component" value="Unassembled WGS sequence"/>
</dbReference>
<dbReference type="RefSeq" id="WP_372564375.1">
    <property type="nucleotide sequence ID" value="NZ_JBGOSP010000013.1"/>
</dbReference>
<dbReference type="EC" id="2.2.1.7" evidence="10"/>